<dbReference type="Pfam" id="PF08245">
    <property type="entry name" value="Mur_ligase_M"/>
    <property type="match status" value="1"/>
</dbReference>
<evidence type="ECO:0000256" key="3">
    <source>
        <dbReference type="ARBA" id="ARBA00022840"/>
    </source>
</evidence>
<dbReference type="InterPro" id="IPR036615">
    <property type="entry name" value="Mur_ligase_C_dom_sf"/>
</dbReference>
<dbReference type="PANTHER" id="PTHR43024">
    <property type="entry name" value="UDP-N-ACETYLMURAMOYL-TRIPEPTIDE--D-ALANYL-D-ALANINE LIGASE"/>
    <property type="match status" value="1"/>
</dbReference>
<dbReference type="EMBL" id="SMYO01000006">
    <property type="protein sequence ID" value="TDK60967.1"/>
    <property type="molecule type" value="Genomic_DNA"/>
</dbReference>
<dbReference type="InterPro" id="IPR013221">
    <property type="entry name" value="Mur_ligase_cen"/>
</dbReference>
<keyword evidence="3" id="KW-0067">ATP-binding</keyword>
<accession>A0A4R5VQU5</accession>
<proteinExistence type="predicted"/>
<reference evidence="6 7" key="1">
    <citation type="submission" date="2019-03" db="EMBL/GenBank/DDBJ databases">
        <title>Bacillus niacini sp. nov. a Nicotinate-Metabolizing Mesophile Isolated from Soil.</title>
        <authorList>
            <person name="Zhang G."/>
        </authorList>
    </citation>
    <scope>NUCLEOTIDE SEQUENCE [LARGE SCALE GENOMIC DNA]</scope>
    <source>
        <strain evidence="6 7">WN066</strain>
    </source>
</reference>
<evidence type="ECO:0000313" key="6">
    <source>
        <dbReference type="EMBL" id="TDK60967.1"/>
    </source>
</evidence>
<dbReference type="PANTHER" id="PTHR43024:SF1">
    <property type="entry name" value="UDP-N-ACETYLMURAMOYL-TRIPEPTIDE--D-ALANYL-D-ALANINE LIGASE"/>
    <property type="match status" value="1"/>
</dbReference>
<dbReference type="Gene3D" id="3.90.190.20">
    <property type="entry name" value="Mur ligase, C-terminal domain"/>
    <property type="match status" value="1"/>
</dbReference>
<gene>
    <name evidence="6" type="ORF">E2K98_14750</name>
</gene>
<sequence>MKTLLLENILTAMNIQPNEKQKGIRIKTVTYDRYEIRSHTLYFRWNNREIPVESIKDYKNVFIVTDTPFSHMDRLNPEQIIMVKDLNDSFFKFTSYYRHLFNLPVVAITGTCGKSTTKEMLKHILEETNNVQATISSKNASYYNLPYLMGIDEHTDVAVFETAVSSKGDMMESCRYFYPNIGIMTMIDVDHTDKFRSFDDYLAEKAKIMQGMNNEGTLILNTDDPYLKLIDTSRFKGEIITFGKNRDAIFRIKKCQYNSSGMSFRIKYKEIEYKGFIPGLGEHNVYNAAAAFAAAAILGVDLRYALKRLSSFHHMGSHFQIIEGRKQITLVDDTWKSNPASLRKGIETLCSIALPSQRKIAVLGRMAALGQYADEEYERAGHLLGDLGIDVLITKGFIAKDFAKPAIEAGINPNNVYHFSDADEMKRFFDSFLIPNDIVYFKTGGNDSDFDDVIEYLRSNG</sequence>
<dbReference type="Gene3D" id="3.40.1190.10">
    <property type="entry name" value="Mur-like, catalytic domain"/>
    <property type="match status" value="1"/>
</dbReference>
<evidence type="ECO:0000259" key="4">
    <source>
        <dbReference type="Pfam" id="PF02875"/>
    </source>
</evidence>
<dbReference type="InterPro" id="IPR051046">
    <property type="entry name" value="MurCDEF_CellWall_CoF430Synth"/>
</dbReference>
<feature type="domain" description="Mur ligase C-terminal" evidence="4">
    <location>
        <begin position="319"/>
        <end position="441"/>
    </location>
</feature>
<protein>
    <submittedName>
        <fullName evidence="6">UDP-N-acetylmuramoyl-tripeptide--D-alanyl-D-alanine ligase</fullName>
    </submittedName>
</protein>
<keyword evidence="2" id="KW-0547">Nucleotide-binding</keyword>
<dbReference type="InterPro" id="IPR036565">
    <property type="entry name" value="Mur-like_cat_sf"/>
</dbReference>
<keyword evidence="1 6" id="KW-0436">Ligase</keyword>
<evidence type="ECO:0000259" key="5">
    <source>
        <dbReference type="Pfam" id="PF08245"/>
    </source>
</evidence>
<comment type="caution">
    <text evidence="6">The sequence shown here is derived from an EMBL/GenBank/DDBJ whole genome shotgun (WGS) entry which is preliminary data.</text>
</comment>
<evidence type="ECO:0000256" key="1">
    <source>
        <dbReference type="ARBA" id="ARBA00022598"/>
    </source>
</evidence>
<dbReference type="SUPFAM" id="SSF53623">
    <property type="entry name" value="MurD-like peptide ligases, catalytic domain"/>
    <property type="match status" value="1"/>
</dbReference>
<feature type="domain" description="Mur ligase central" evidence="5">
    <location>
        <begin position="108"/>
        <end position="295"/>
    </location>
</feature>
<organism evidence="6 7">
    <name type="scientific">Bacillus salipaludis</name>
    <dbReference type="NCBI Taxonomy" id="2547811"/>
    <lineage>
        <taxon>Bacteria</taxon>
        <taxon>Bacillati</taxon>
        <taxon>Bacillota</taxon>
        <taxon>Bacilli</taxon>
        <taxon>Bacillales</taxon>
        <taxon>Bacillaceae</taxon>
        <taxon>Bacillus</taxon>
    </lineage>
</organism>
<evidence type="ECO:0000256" key="2">
    <source>
        <dbReference type="ARBA" id="ARBA00022741"/>
    </source>
</evidence>
<name>A0A4R5VQU5_9BACI</name>
<dbReference type="GO" id="GO:0016881">
    <property type="term" value="F:acid-amino acid ligase activity"/>
    <property type="evidence" value="ECO:0007669"/>
    <property type="project" value="InterPro"/>
</dbReference>
<dbReference type="InterPro" id="IPR004101">
    <property type="entry name" value="Mur_ligase_C"/>
</dbReference>
<dbReference type="RefSeq" id="WP_133335332.1">
    <property type="nucleotide sequence ID" value="NZ_SMYO01000006.1"/>
</dbReference>
<dbReference type="Proteomes" id="UP000295132">
    <property type="component" value="Unassembled WGS sequence"/>
</dbReference>
<dbReference type="AlphaFoldDB" id="A0A4R5VQU5"/>
<dbReference type="GO" id="GO:0005524">
    <property type="term" value="F:ATP binding"/>
    <property type="evidence" value="ECO:0007669"/>
    <property type="project" value="UniProtKB-KW"/>
</dbReference>
<dbReference type="SUPFAM" id="SSF53244">
    <property type="entry name" value="MurD-like peptide ligases, peptide-binding domain"/>
    <property type="match status" value="1"/>
</dbReference>
<dbReference type="Pfam" id="PF02875">
    <property type="entry name" value="Mur_ligase_C"/>
    <property type="match status" value="1"/>
</dbReference>
<evidence type="ECO:0000313" key="7">
    <source>
        <dbReference type="Proteomes" id="UP000295132"/>
    </source>
</evidence>